<sequence length="138" mass="15280">MFSTNHKQFIEIQLSTMLKILILVTILAYAVYADNIDKDAEILTYKNDEADADGNFNYAFETSNGIQQQEAGNIQGAAGSYAFVSPEGEKFFISYTADENGFQPSGDHLPTPPPIPDAILRSLEYIAAHPPQQIIHKK</sequence>
<reference evidence="4" key="2">
    <citation type="submission" date="2020-05" db="UniProtKB">
        <authorList>
            <consortium name="EnsemblMetazoa"/>
        </authorList>
    </citation>
    <scope>IDENTIFICATION</scope>
    <source>
        <strain evidence="4">IAEA</strain>
    </source>
</reference>
<keyword evidence="1 2" id="KW-0193">Cuticle</keyword>
<dbReference type="PROSITE" id="PS51155">
    <property type="entry name" value="CHIT_BIND_RR_2"/>
    <property type="match status" value="1"/>
</dbReference>
<proteinExistence type="predicted"/>
<dbReference type="STRING" id="37001.A0A1A9X522"/>
<evidence type="ECO:0008006" key="6">
    <source>
        <dbReference type="Google" id="ProtNLM"/>
    </source>
</evidence>
<dbReference type="PANTHER" id="PTHR10380:SF238">
    <property type="entry name" value="CUTICULAR PROTEIN 65EA-RELATED"/>
    <property type="match status" value="1"/>
</dbReference>
<dbReference type="GO" id="GO:0008010">
    <property type="term" value="F:structural constituent of chitin-based larval cuticle"/>
    <property type="evidence" value="ECO:0007669"/>
    <property type="project" value="TreeGrafter"/>
</dbReference>
<dbReference type="InterPro" id="IPR031311">
    <property type="entry name" value="CHIT_BIND_RR_consensus"/>
</dbReference>
<dbReference type="PANTHER" id="PTHR10380">
    <property type="entry name" value="CUTICLE PROTEIN"/>
    <property type="match status" value="1"/>
</dbReference>
<dbReference type="PRINTS" id="PR00947">
    <property type="entry name" value="CUTICLE"/>
</dbReference>
<keyword evidence="3" id="KW-0812">Transmembrane</keyword>
<organism evidence="4 5">
    <name type="scientific">Glossina brevipalpis</name>
    <dbReference type="NCBI Taxonomy" id="37001"/>
    <lineage>
        <taxon>Eukaryota</taxon>
        <taxon>Metazoa</taxon>
        <taxon>Ecdysozoa</taxon>
        <taxon>Arthropoda</taxon>
        <taxon>Hexapoda</taxon>
        <taxon>Insecta</taxon>
        <taxon>Pterygota</taxon>
        <taxon>Neoptera</taxon>
        <taxon>Endopterygota</taxon>
        <taxon>Diptera</taxon>
        <taxon>Brachycera</taxon>
        <taxon>Muscomorpha</taxon>
        <taxon>Hippoboscoidea</taxon>
        <taxon>Glossinidae</taxon>
        <taxon>Glossina</taxon>
    </lineage>
</organism>
<keyword evidence="5" id="KW-1185">Reference proteome</keyword>
<dbReference type="InterPro" id="IPR050468">
    <property type="entry name" value="Cuticle_Struct_Prot"/>
</dbReference>
<dbReference type="GO" id="GO:0062129">
    <property type="term" value="C:chitin-based extracellular matrix"/>
    <property type="evidence" value="ECO:0007669"/>
    <property type="project" value="TreeGrafter"/>
</dbReference>
<evidence type="ECO:0000313" key="5">
    <source>
        <dbReference type="Proteomes" id="UP000091820"/>
    </source>
</evidence>
<dbReference type="Pfam" id="PF00379">
    <property type="entry name" value="Chitin_bind_4"/>
    <property type="match status" value="1"/>
</dbReference>
<dbReference type="Proteomes" id="UP000091820">
    <property type="component" value="Unassembled WGS sequence"/>
</dbReference>
<dbReference type="EnsemblMetazoa" id="GBRI044525-RA">
    <property type="protein sequence ID" value="GBRI044525-PA"/>
    <property type="gene ID" value="GBRI044525"/>
</dbReference>
<dbReference type="VEuPathDB" id="VectorBase:GBRI044525"/>
<accession>A0A1A9X522</accession>
<name>A0A1A9X522_9MUSC</name>
<dbReference type="PROSITE" id="PS00233">
    <property type="entry name" value="CHIT_BIND_RR_1"/>
    <property type="match status" value="1"/>
</dbReference>
<protein>
    <recommendedName>
        <fullName evidence="6">Pupal cuticle protein Edg-78E</fullName>
    </recommendedName>
</protein>
<reference evidence="5" key="1">
    <citation type="submission" date="2014-03" db="EMBL/GenBank/DDBJ databases">
        <authorList>
            <person name="Aksoy S."/>
            <person name="Warren W."/>
            <person name="Wilson R.K."/>
        </authorList>
    </citation>
    <scope>NUCLEOTIDE SEQUENCE [LARGE SCALE GENOMIC DNA]</scope>
    <source>
        <strain evidence="5">IAEA</strain>
    </source>
</reference>
<keyword evidence="3" id="KW-0472">Membrane</keyword>
<evidence type="ECO:0000256" key="1">
    <source>
        <dbReference type="ARBA" id="ARBA00022460"/>
    </source>
</evidence>
<evidence type="ECO:0000313" key="4">
    <source>
        <dbReference type="EnsemblMetazoa" id="GBRI044525-PA"/>
    </source>
</evidence>
<dbReference type="AlphaFoldDB" id="A0A1A9X522"/>
<evidence type="ECO:0000256" key="2">
    <source>
        <dbReference type="PROSITE-ProRule" id="PRU00497"/>
    </source>
</evidence>
<dbReference type="InterPro" id="IPR000618">
    <property type="entry name" value="Insect_cuticle"/>
</dbReference>
<evidence type="ECO:0000256" key="3">
    <source>
        <dbReference type="SAM" id="Phobius"/>
    </source>
</evidence>
<feature type="transmembrane region" description="Helical" evidence="3">
    <location>
        <begin position="12"/>
        <end position="32"/>
    </location>
</feature>
<keyword evidence="3" id="KW-1133">Transmembrane helix</keyword>